<dbReference type="Proteomes" id="UP000787568">
    <property type="component" value="Unassembled WGS sequence"/>
</dbReference>
<protein>
    <submittedName>
        <fullName evidence="2">TauD/TfdA family dioxygenase</fullName>
    </submittedName>
</protein>
<proteinExistence type="predicted"/>
<reference evidence="2" key="1">
    <citation type="submission" date="2020-12" db="EMBL/GenBank/DDBJ databases">
        <title>Generalized mutagenesis with transposon Tn5. A laboratory procedure for the identification of genes responsible for a bacterial phenotype and its regulation, illustrated with phenazine production in Pseudomonas chlororaphis.</title>
        <authorList>
            <person name="Muzio F."/>
            <person name="Sobrero P."/>
            <person name="Agaras B."/>
            <person name="Valverde C."/>
        </authorList>
    </citation>
    <scope>NUCLEOTIDE SEQUENCE</scope>
    <source>
        <strain evidence="2">SMMP3</strain>
    </source>
</reference>
<dbReference type="AlphaFoldDB" id="A0AAJ0ZI71"/>
<dbReference type="RefSeq" id="WP_216310427.1">
    <property type="nucleotide sequence ID" value="NZ_JAEEFW010000002.1"/>
</dbReference>
<evidence type="ECO:0000313" key="3">
    <source>
        <dbReference type="Proteomes" id="UP000787568"/>
    </source>
</evidence>
<evidence type="ECO:0000313" key="2">
    <source>
        <dbReference type="EMBL" id="MBU4632679.1"/>
    </source>
</evidence>
<dbReference type="PANTHER" id="PTHR10696:SF53">
    <property type="entry name" value="TYROSINE ISONITRILE DESATURASE"/>
    <property type="match status" value="1"/>
</dbReference>
<accession>A0AAJ0ZI71</accession>
<keyword evidence="2" id="KW-0223">Dioxygenase</keyword>
<organism evidence="2 3">
    <name type="scientific">Pseudomonas chlororaphis subsp. aurantiaca</name>
    <dbReference type="NCBI Taxonomy" id="86192"/>
    <lineage>
        <taxon>Bacteria</taxon>
        <taxon>Pseudomonadati</taxon>
        <taxon>Pseudomonadota</taxon>
        <taxon>Gammaproteobacteria</taxon>
        <taxon>Pseudomonadales</taxon>
        <taxon>Pseudomonadaceae</taxon>
        <taxon>Pseudomonas</taxon>
    </lineage>
</organism>
<dbReference type="InterPro" id="IPR003819">
    <property type="entry name" value="TauD/TfdA-like"/>
</dbReference>
<dbReference type="PANTHER" id="PTHR10696">
    <property type="entry name" value="GAMMA-BUTYROBETAINE HYDROXYLASE-RELATED"/>
    <property type="match status" value="1"/>
</dbReference>
<keyword evidence="2" id="KW-0560">Oxidoreductase</keyword>
<sequence>MVNYLSECVVTANNPFGVILTPSHPFQRIIDLPVDTLRAMARQHQLLLLRGFKSDFVDQSELTRYAEQWGDIMMWPFGAVLNIREYSDAKDHIFDSSYVPMHWDGMYKPTIPEFQIFHCVDAPGQQNGGRTDFSNTKKLLAEVDAELLSYWRNIVITYRIEQVAHYGGKVTSSLIESHPYSDALIMRYNEPAVADKRFINRHVVECHDMSEAEQDELHRTLHGFLYDERYYYSHQWQTGDIVIADNLSLLHGREGFIANTPRHLQRVHIQASPVYMNKALQ</sequence>
<evidence type="ECO:0000259" key="1">
    <source>
        <dbReference type="Pfam" id="PF02668"/>
    </source>
</evidence>
<dbReference type="EMBL" id="JAEEFW010000002">
    <property type="protein sequence ID" value="MBU4632679.1"/>
    <property type="molecule type" value="Genomic_DNA"/>
</dbReference>
<comment type="caution">
    <text evidence="2">The sequence shown here is derived from an EMBL/GenBank/DDBJ whole genome shotgun (WGS) entry which is preliminary data.</text>
</comment>
<dbReference type="Pfam" id="PF02668">
    <property type="entry name" value="TauD"/>
    <property type="match status" value="1"/>
</dbReference>
<feature type="domain" description="TauD/TfdA-like" evidence="1">
    <location>
        <begin position="32"/>
        <end position="267"/>
    </location>
</feature>
<dbReference type="GO" id="GO:0051213">
    <property type="term" value="F:dioxygenase activity"/>
    <property type="evidence" value="ECO:0007669"/>
    <property type="project" value="UniProtKB-KW"/>
</dbReference>
<gene>
    <name evidence="2" type="ORF">I8747_07615</name>
</gene>
<name>A0AAJ0ZI71_9PSED</name>
<dbReference type="InterPro" id="IPR050411">
    <property type="entry name" value="AlphaKG_dependent_hydroxylases"/>
</dbReference>